<protein>
    <recommendedName>
        <fullName evidence="6">C2H2-type domain-containing protein</fullName>
    </recommendedName>
</protein>
<feature type="compositionally biased region" description="Polar residues" evidence="5">
    <location>
        <begin position="24"/>
        <end position="42"/>
    </location>
</feature>
<comment type="caution">
    <text evidence="7">The sequence shown here is derived from an EMBL/GenBank/DDBJ whole genome shotgun (WGS) entry which is preliminary data.</text>
</comment>
<feature type="domain" description="C2H2-type" evidence="6">
    <location>
        <begin position="1062"/>
        <end position="1083"/>
    </location>
</feature>
<feature type="compositionally biased region" description="Low complexity" evidence="5">
    <location>
        <begin position="350"/>
        <end position="361"/>
    </location>
</feature>
<dbReference type="InterPro" id="IPR050688">
    <property type="entry name" value="Zinc_finger/UBP_domain"/>
</dbReference>
<dbReference type="Gene3D" id="3.30.160.60">
    <property type="entry name" value="Classic Zinc Finger"/>
    <property type="match status" value="2"/>
</dbReference>
<feature type="compositionally biased region" description="Acidic residues" evidence="5">
    <location>
        <begin position="308"/>
        <end position="318"/>
    </location>
</feature>
<feature type="compositionally biased region" description="Basic and acidic residues" evidence="5">
    <location>
        <begin position="620"/>
        <end position="630"/>
    </location>
</feature>
<feature type="domain" description="C2H2-type" evidence="6">
    <location>
        <begin position="989"/>
        <end position="1010"/>
    </location>
</feature>
<dbReference type="InterPro" id="IPR013087">
    <property type="entry name" value="Znf_C2H2_type"/>
</dbReference>
<feature type="compositionally biased region" description="Basic residues" evidence="5">
    <location>
        <begin position="366"/>
        <end position="376"/>
    </location>
</feature>
<accession>A0ABQ7R7Q7</accession>
<keyword evidence="1" id="KW-0479">Metal-binding</keyword>
<reference evidence="7 8" key="1">
    <citation type="submission" date="2021-06" db="EMBL/GenBank/DDBJ databases">
        <title>A haploid diamondback moth (Plutella xylostella L.) genome assembly resolves 31 chromosomes and identifies a diamide resistance mutation.</title>
        <authorList>
            <person name="Ward C.M."/>
            <person name="Perry K.D."/>
            <person name="Baker G."/>
            <person name="Powis K."/>
            <person name="Heckel D.G."/>
            <person name="Baxter S.W."/>
        </authorList>
    </citation>
    <scope>NUCLEOTIDE SEQUENCE [LARGE SCALE GENOMIC DNA]</scope>
    <source>
        <strain evidence="7 8">LV</strain>
        <tissue evidence="7">Single pupa</tissue>
    </source>
</reference>
<dbReference type="EMBL" id="JAHIBW010000001">
    <property type="protein sequence ID" value="KAG7313324.1"/>
    <property type="molecule type" value="Genomic_DNA"/>
</dbReference>
<keyword evidence="4" id="KW-0862">Zinc</keyword>
<evidence type="ECO:0000256" key="5">
    <source>
        <dbReference type="SAM" id="MobiDB-lite"/>
    </source>
</evidence>
<gene>
    <name evidence="7" type="ORF">JYU34_000435</name>
</gene>
<keyword evidence="3" id="KW-0863">Zinc-finger</keyword>
<dbReference type="PROSITE" id="PS00028">
    <property type="entry name" value="ZINC_FINGER_C2H2_1"/>
    <property type="match status" value="3"/>
</dbReference>
<evidence type="ECO:0000313" key="8">
    <source>
        <dbReference type="Proteomes" id="UP000823941"/>
    </source>
</evidence>
<feature type="compositionally biased region" description="Acidic residues" evidence="5">
    <location>
        <begin position="285"/>
        <end position="295"/>
    </location>
</feature>
<dbReference type="PANTHER" id="PTHR24403:SF106">
    <property type="entry name" value="PR_SET DOMAIN 13"/>
    <property type="match status" value="1"/>
</dbReference>
<feature type="region of interest" description="Disordered" evidence="5">
    <location>
        <begin position="285"/>
        <end position="321"/>
    </location>
</feature>
<dbReference type="SMART" id="SM00355">
    <property type="entry name" value="ZnF_C2H2"/>
    <property type="match status" value="7"/>
</dbReference>
<feature type="compositionally biased region" description="Basic and acidic residues" evidence="5">
    <location>
        <begin position="232"/>
        <end position="243"/>
    </location>
</feature>
<feature type="compositionally biased region" description="Acidic residues" evidence="5">
    <location>
        <begin position="381"/>
        <end position="391"/>
    </location>
</feature>
<evidence type="ECO:0000313" key="7">
    <source>
        <dbReference type="EMBL" id="KAG7313324.1"/>
    </source>
</evidence>
<keyword evidence="8" id="KW-1185">Reference proteome</keyword>
<dbReference type="PANTHER" id="PTHR24403">
    <property type="entry name" value="ZINC FINGER PROTEIN"/>
    <property type="match status" value="1"/>
</dbReference>
<proteinExistence type="predicted"/>
<evidence type="ECO:0000256" key="3">
    <source>
        <dbReference type="ARBA" id="ARBA00022771"/>
    </source>
</evidence>
<feature type="region of interest" description="Disordered" evidence="5">
    <location>
        <begin position="338"/>
        <end position="428"/>
    </location>
</feature>
<feature type="compositionally biased region" description="Basic and acidic residues" evidence="5">
    <location>
        <begin position="554"/>
        <end position="572"/>
    </location>
</feature>
<feature type="compositionally biased region" description="Polar residues" evidence="5">
    <location>
        <begin position="137"/>
        <end position="169"/>
    </location>
</feature>
<keyword evidence="2" id="KW-0677">Repeat</keyword>
<feature type="compositionally biased region" description="Polar residues" evidence="5">
    <location>
        <begin position="215"/>
        <end position="231"/>
    </location>
</feature>
<feature type="compositionally biased region" description="Basic and acidic residues" evidence="5">
    <location>
        <begin position="190"/>
        <end position="214"/>
    </location>
</feature>
<evidence type="ECO:0000256" key="1">
    <source>
        <dbReference type="ARBA" id="ARBA00022723"/>
    </source>
</evidence>
<evidence type="ECO:0000259" key="6">
    <source>
        <dbReference type="PROSITE" id="PS00028"/>
    </source>
</evidence>
<feature type="compositionally biased region" description="Polar residues" evidence="5">
    <location>
        <begin position="94"/>
        <end position="112"/>
    </location>
</feature>
<feature type="domain" description="C2H2-type" evidence="6">
    <location>
        <begin position="752"/>
        <end position="773"/>
    </location>
</feature>
<dbReference type="Proteomes" id="UP000823941">
    <property type="component" value="Chromosome 1"/>
</dbReference>
<name>A0ABQ7R7Q7_PLUXY</name>
<evidence type="ECO:0000256" key="4">
    <source>
        <dbReference type="ARBA" id="ARBA00022833"/>
    </source>
</evidence>
<feature type="region of interest" description="Disordered" evidence="5">
    <location>
        <begin position="1"/>
        <end position="243"/>
    </location>
</feature>
<sequence length="1129" mass="125340">MNGDVNGTMEEPMETLSPSAEGDNMQSLKPTTEANIAESQPDCNIAENKPSLDITENPPSPGITENPPSPGITENPPSPDIQACPDTVEDKQNSDTTNNQLSPDITLNQPSPDQMDAEDDQNISENDKDIIAKQPNLDITDNQPSPDITENKASLANIENSETTCGNGDTSEDINLENGNLDPLNNKTENSNHESSNEKSENIEDNTVKGDNSTESKPSSQDNSSETVLTESQKEAEKKENDRLDLYMKAAKIKSSTSLKQALESNTECHLFQLERERVFVFESDDADSLDEDSENGDKVADTVSINSDDDEDDDAQDNSDIVLVEDCKTQNGSEVHEIMSDDNDDCIVTNEETSNSSLSNGKNATLRRNRRASKRKNYDDSEDNDDESDVEVVPMEDPLNQDNSMPNAKRSTRSLMSAKKAKTNNNNQKDSVVIVDTISILDDKEKKSSAVKNVSLNAQNLCQSIAARGTTVTAVSVKAAPSSQSSQTASPPAPVLPSLTDDMFVVEAPSFIVPYVYEKPSIKPFREFVDILGKELEDQKAKEELERLEKEKLKKEAKDKDRKERKERGEEVSESEDEEKKKKREANRARRRKQRTEEDDDSWNGSNSSESEDDILSDEEGKIKDDDSIEEVKEIMPGASHTGKPDSYFNCSLGKFFMDIGQNLVQEFVQIDLLKQQTRKLNREKKGGHSTRATETSLASLRKNIELSKESNEPFTFNQVKCEFCTFKSESMLTMANHLEVPHMKNNLYRCNFCPFEIKSPHDILMHMEKEHSVRGRLERAPAGHQCVNCPFEDNGKGKLARHIISCAKRFKPDMNLCPPVEWEPPAKIPKIAKQRGNAGYNSGYNRPAAPVRGVSVGNIMSAMATFKTRPRTPAVPALTRAPVTAMPALRGMNNVPVPLQVPGLTTPSGKPARPFQQAPSISITPLPRNPQPGSPLALGTQAKGTFVICEICDGYIKDLEQLRNHMLWTHQVKIHPKMIYNRPPLNCQKCQFRFFTDRGLERHLLGSHGLVTSSMQEAANKGKDAGRCPVCGRVYQWKLLSHVARDHKLTLKPAHLSYKCTVCTATFGMYKQFENHVYSAHRVVAKRVVDKGKPDAPKDAAVLKPVKINDEITITPQPAKATTSKGK</sequence>
<organism evidence="7 8">
    <name type="scientific">Plutella xylostella</name>
    <name type="common">Diamondback moth</name>
    <name type="synonym">Plutella maculipennis</name>
    <dbReference type="NCBI Taxonomy" id="51655"/>
    <lineage>
        <taxon>Eukaryota</taxon>
        <taxon>Metazoa</taxon>
        <taxon>Ecdysozoa</taxon>
        <taxon>Arthropoda</taxon>
        <taxon>Hexapoda</taxon>
        <taxon>Insecta</taxon>
        <taxon>Pterygota</taxon>
        <taxon>Neoptera</taxon>
        <taxon>Endopterygota</taxon>
        <taxon>Lepidoptera</taxon>
        <taxon>Glossata</taxon>
        <taxon>Ditrysia</taxon>
        <taxon>Yponomeutoidea</taxon>
        <taxon>Plutellidae</taxon>
        <taxon>Plutella</taxon>
    </lineage>
</organism>
<feature type="region of interest" description="Disordered" evidence="5">
    <location>
        <begin position="554"/>
        <end position="630"/>
    </location>
</feature>
<evidence type="ECO:0000256" key="2">
    <source>
        <dbReference type="ARBA" id="ARBA00022737"/>
    </source>
</evidence>
<feature type="compositionally biased region" description="Basic residues" evidence="5">
    <location>
        <begin position="582"/>
        <end position="595"/>
    </location>
</feature>